<evidence type="ECO:0000256" key="1">
    <source>
        <dbReference type="SAM" id="MobiDB-lite"/>
    </source>
</evidence>
<feature type="region of interest" description="Disordered" evidence="1">
    <location>
        <begin position="133"/>
        <end position="154"/>
    </location>
</feature>
<proteinExistence type="predicted"/>
<gene>
    <name evidence="3" type="ORF">J5X75_13900</name>
</gene>
<evidence type="ECO:0000313" key="3">
    <source>
        <dbReference type="EMBL" id="MBO3738615.1"/>
    </source>
</evidence>
<feature type="chain" id="PRO_5047526474" description="Secreted protein" evidence="2">
    <location>
        <begin position="18"/>
        <end position="154"/>
    </location>
</feature>
<organism evidence="3 4">
    <name type="scientific">Actinoplanes flavus</name>
    <dbReference type="NCBI Taxonomy" id="2820290"/>
    <lineage>
        <taxon>Bacteria</taxon>
        <taxon>Bacillati</taxon>
        <taxon>Actinomycetota</taxon>
        <taxon>Actinomycetes</taxon>
        <taxon>Micromonosporales</taxon>
        <taxon>Micromonosporaceae</taxon>
        <taxon>Actinoplanes</taxon>
    </lineage>
</organism>
<comment type="caution">
    <text evidence="3">The sequence shown here is derived from an EMBL/GenBank/DDBJ whole genome shotgun (WGS) entry which is preliminary data.</text>
</comment>
<keyword evidence="2" id="KW-0732">Signal</keyword>
<name>A0ABS3UIK0_9ACTN</name>
<evidence type="ECO:0000256" key="2">
    <source>
        <dbReference type="SAM" id="SignalP"/>
    </source>
</evidence>
<reference evidence="3 4" key="1">
    <citation type="submission" date="2021-03" db="EMBL/GenBank/DDBJ databases">
        <title>Actinoplanes flavus sp. nov., a novel actinomycete isolated from Coconut Palm rhizosphere soil.</title>
        <authorList>
            <person name="Luo X."/>
        </authorList>
    </citation>
    <scope>NUCLEOTIDE SEQUENCE [LARGE SCALE GENOMIC DNA]</scope>
    <source>
        <strain evidence="3 4">NEAU-H7</strain>
    </source>
</reference>
<protein>
    <recommendedName>
        <fullName evidence="5">Secreted protein</fullName>
    </recommendedName>
</protein>
<dbReference type="Proteomes" id="UP000679690">
    <property type="component" value="Unassembled WGS sequence"/>
</dbReference>
<dbReference type="RefSeq" id="WP_208467781.1">
    <property type="nucleotide sequence ID" value="NZ_JAGFNS010000008.1"/>
</dbReference>
<feature type="signal peptide" evidence="2">
    <location>
        <begin position="1"/>
        <end position="17"/>
    </location>
</feature>
<keyword evidence="4" id="KW-1185">Reference proteome</keyword>
<dbReference type="EMBL" id="JAGFNS010000008">
    <property type="protein sequence ID" value="MBO3738615.1"/>
    <property type="molecule type" value="Genomic_DNA"/>
</dbReference>
<evidence type="ECO:0008006" key="5">
    <source>
        <dbReference type="Google" id="ProtNLM"/>
    </source>
</evidence>
<evidence type="ECO:0000313" key="4">
    <source>
        <dbReference type="Proteomes" id="UP000679690"/>
    </source>
</evidence>
<feature type="compositionally biased region" description="Basic and acidic residues" evidence="1">
    <location>
        <begin position="145"/>
        <end position="154"/>
    </location>
</feature>
<accession>A0ABS3UIK0</accession>
<sequence length="154" mass="15374">MLAALAVVSLSACGSGADEPVAASTVISPSVPVPVASATSGIRARLVDRTGRWQATVGEQTDQGDLTIHYRCAGGGTITVGTSLGARAESPCDGVTRLSAASSGVPAGTVAVTVEPDGVQRWSLLVVRGPATQGDHWPAGASEIEPGRIRTDGG</sequence>